<dbReference type="PROSITE" id="PS50056">
    <property type="entry name" value="TYR_PHOSPHATASE_2"/>
    <property type="match status" value="1"/>
</dbReference>
<dbReference type="SUPFAM" id="SSF52799">
    <property type="entry name" value="(Phosphotyrosine protein) phosphatases II"/>
    <property type="match status" value="1"/>
</dbReference>
<accession>A0A0F7STD6</accession>
<dbReference type="EC" id="3.1.3.48" evidence="2"/>
<feature type="region of interest" description="Disordered" evidence="5">
    <location>
        <begin position="200"/>
        <end position="265"/>
    </location>
</feature>
<evidence type="ECO:0000256" key="5">
    <source>
        <dbReference type="SAM" id="MobiDB-lite"/>
    </source>
</evidence>
<feature type="region of interest" description="Disordered" evidence="5">
    <location>
        <begin position="421"/>
        <end position="472"/>
    </location>
</feature>
<name>A0A0F7STD6_PHARH</name>
<feature type="region of interest" description="Disordered" evidence="5">
    <location>
        <begin position="633"/>
        <end position="786"/>
    </location>
</feature>
<feature type="region of interest" description="Disordered" evidence="5">
    <location>
        <begin position="86"/>
        <end position="126"/>
    </location>
</feature>
<evidence type="ECO:0000313" key="7">
    <source>
        <dbReference type="EMBL" id="CED84771.1"/>
    </source>
</evidence>
<feature type="compositionally biased region" description="Polar residues" evidence="5">
    <location>
        <begin position="316"/>
        <end position="344"/>
    </location>
</feature>
<feature type="region of interest" description="Disordered" evidence="5">
    <location>
        <begin position="1055"/>
        <end position="1081"/>
    </location>
</feature>
<sequence>MTSTMIAPAVLSLFALRRASNPNHLDLQTNEHTNTYSMASDRIDHVPDPPVAEDRPRLDRDAVAVHTEDSIDKTNGMRELCTEQARGLRRSCAGDVDRQTGSLSEDSHKSRASSQPDAASDPEPLVLPMIPNFSRLRLSSNLSIRSDSSVNEYGESVRSLDSEIASESELLSEGQTISPYSSTTISYPSRIESPFEPVDIESSTTQNRPAPLTLDLSSLSTSPNRQLHPSPSAPNLRNASTASLHPSQGWAAPPPVFHYPPGRAKRNAKGLSVSIGLNMSLAGSSNSNGLPPATPIMASTGSSLPKRTRPALLTSIPATPSSVSHTQSQFEMQQTRLTGSSRKTPSVMGLLPSSERDPTDMLGGGIDSGKQPYQDGPIEIIPGLFIGCEENVRDWRSLTERWKVGRVVNVAKELKDVLDEVSDEGAQKTDEHVGGPANSSDRQSILPERPLRRNTVSTPNLKDPISFRSVTSPTSTTISQTADGLTITEKTYVLPNKKTLDYLHLPWSHGQADLVSGAGLGRGRGGAGLIRSGDWIAEGLAGGVGVLVHCQCGVSRSATLVIAVIMQMAAKGEMPHLLGDIRGMHDAYEFVKEKSPWIGPNVSLIYQLLEWERYLAAATSHLPHRMSSTFNTERGFADESVESEEDWSRRRAALEAQEEAEQMDRQMEERQRIRESPSKPRPHSSSGTDTQTQSVLVQSSSVSSPNNPDILLTEPVKVRKRVSRSSMASVVMTEEDEGQDGLAMGYELGANNTPALSSISPSSSSDTDPSQFEPQLSPTSPSPSSLQHAIINGPQSSFSARRGLRKKSFTLPFLPSLDTLPSSPGLSTTFETTYSELSASTLRVNNEPMGLSSQVLPTPLPSNPDVSIVSTSSQVVGSHSIAPKALKSSSSPSSTPALDLSSGNLQSSDTPSSSSNQLSNPETLAESDFNSNIGRPCPVLLPIDSIDPLSSAPLASSCSDPEVEPFSTFVFSKPTTTSISAPCMLSSLSGPDLTSSSPKTRFGDYQSPRQRRDAHRRAFSVDMPIILSPLFTNTTSTGTSTNSKRLMTEGSFSIGKTREEGNEGPDTVISTKIPPPSEDSTRIPIHKIYALSQLSST</sequence>
<dbReference type="PANTHER" id="PTHR10159:SF519">
    <property type="entry name" value="DUAL SPECIFICITY PROTEIN PHOSPHATASE MPK3"/>
    <property type="match status" value="1"/>
</dbReference>
<feature type="region of interest" description="Disordered" evidence="5">
    <location>
        <begin position="989"/>
        <end position="1012"/>
    </location>
</feature>
<proteinExistence type="inferred from homology"/>
<dbReference type="InterPro" id="IPR016130">
    <property type="entry name" value="Tyr_Pase_AS"/>
</dbReference>
<feature type="compositionally biased region" description="Low complexity" evidence="5">
    <location>
        <begin position="688"/>
        <end position="704"/>
    </location>
</feature>
<evidence type="ECO:0000256" key="1">
    <source>
        <dbReference type="ARBA" id="ARBA00008601"/>
    </source>
</evidence>
<dbReference type="GO" id="GO:0005737">
    <property type="term" value="C:cytoplasm"/>
    <property type="evidence" value="ECO:0007669"/>
    <property type="project" value="TreeGrafter"/>
</dbReference>
<feature type="domain" description="Tyrosine specific protein phosphatases" evidence="6">
    <location>
        <begin position="542"/>
        <end position="596"/>
    </location>
</feature>
<dbReference type="GO" id="GO:0008330">
    <property type="term" value="F:protein tyrosine/threonine phosphatase activity"/>
    <property type="evidence" value="ECO:0007669"/>
    <property type="project" value="TreeGrafter"/>
</dbReference>
<keyword evidence="3" id="KW-0378">Hydrolase</keyword>
<dbReference type="PROSITE" id="PS00383">
    <property type="entry name" value="TYR_PHOSPHATASE_1"/>
    <property type="match status" value="1"/>
</dbReference>
<dbReference type="InterPro" id="IPR020422">
    <property type="entry name" value="TYR_PHOSPHATASE_DUAL_dom"/>
</dbReference>
<dbReference type="Pfam" id="PF00782">
    <property type="entry name" value="DSPc"/>
    <property type="match status" value="1"/>
</dbReference>
<feature type="compositionally biased region" description="Low complexity" evidence="5">
    <location>
        <begin position="757"/>
        <end position="786"/>
    </location>
</feature>
<dbReference type="InterPro" id="IPR029021">
    <property type="entry name" value="Prot-tyrosine_phosphatase-like"/>
</dbReference>
<dbReference type="SMART" id="SM00195">
    <property type="entry name" value="DSPc"/>
    <property type="match status" value="1"/>
</dbReference>
<feature type="compositionally biased region" description="Low complexity" evidence="5">
    <location>
        <begin position="883"/>
        <end position="921"/>
    </location>
</feature>
<dbReference type="AlphaFoldDB" id="A0A0F7STD6"/>
<dbReference type="InterPro" id="IPR000387">
    <property type="entry name" value="Tyr_Pase_dom"/>
</dbReference>
<feature type="compositionally biased region" description="Polar residues" evidence="5">
    <location>
        <begin position="223"/>
        <end position="246"/>
    </location>
</feature>
<dbReference type="InterPro" id="IPR000340">
    <property type="entry name" value="Dual-sp_phosphatase_cat-dom"/>
</dbReference>
<comment type="similarity">
    <text evidence="1">Belongs to the protein-tyrosine phosphatase family. Non-receptor class dual specificity subfamily.</text>
</comment>
<evidence type="ECO:0000259" key="6">
    <source>
        <dbReference type="PROSITE" id="PS50056"/>
    </source>
</evidence>
<dbReference type="PANTHER" id="PTHR10159">
    <property type="entry name" value="DUAL SPECIFICITY PROTEIN PHOSPHATASE"/>
    <property type="match status" value="1"/>
</dbReference>
<dbReference type="GO" id="GO:0043409">
    <property type="term" value="P:negative regulation of MAPK cascade"/>
    <property type="evidence" value="ECO:0007669"/>
    <property type="project" value="TreeGrafter"/>
</dbReference>
<dbReference type="GO" id="GO:0033550">
    <property type="term" value="F:MAP kinase tyrosine phosphatase activity"/>
    <property type="evidence" value="ECO:0007669"/>
    <property type="project" value="TreeGrafter"/>
</dbReference>
<feature type="region of interest" description="Disordered" evidence="5">
    <location>
        <begin position="286"/>
        <end position="359"/>
    </location>
</feature>
<reference evidence="7" key="1">
    <citation type="submission" date="2014-08" db="EMBL/GenBank/DDBJ databases">
        <authorList>
            <person name="Sharma Rahul"/>
            <person name="Thines Marco"/>
        </authorList>
    </citation>
    <scope>NUCLEOTIDE SEQUENCE</scope>
</reference>
<feature type="region of interest" description="Disordered" evidence="5">
    <location>
        <begin position="883"/>
        <end position="930"/>
    </location>
</feature>
<evidence type="ECO:0000256" key="3">
    <source>
        <dbReference type="ARBA" id="ARBA00022801"/>
    </source>
</evidence>
<protein>
    <recommendedName>
        <fullName evidence="2">protein-tyrosine-phosphatase</fullName>
        <ecNumber evidence="2">3.1.3.48</ecNumber>
    </recommendedName>
</protein>
<evidence type="ECO:0000256" key="2">
    <source>
        <dbReference type="ARBA" id="ARBA00013064"/>
    </source>
</evidence>
<dbReference type="EMBL" id="LN483166">
    <property type="protein sequence ID" value="CED84771.1"/>
    <property type="molecule type" value="Genomic_DNA"/>
</dbReference>
<keyword evidence="4" id="KW-0904">Protein phosphatase</keyword>
<organism evidence="7">
    <name type="scientific">Phaffia rhodozyma</name>
    <name type="common">Yeast</name>
    <name type="synonym">Xanthophyllomyces dendrorhous</name>
    <dbReference type="NCBI Taxonomy" id="264483"/>
    <lineage>
        <taxon>Eukaryota</taxon>
        <taxon>Fungi</taxon>
        <taxon>Dikarya</taxon>
        <taxon>Basidiomycota</taxon>
        <taxon>Agaricomycotina</taxon>
        <taxon>Tremellomycetes</taxon>
        <taxon>Cystofilobasidiales</taxon>
        <taxon>Mrakiaceae</taxon>
        <taxon>Phaffia</taxon>
    </lineage>
</organism>
<dbReference type="GO" id="GO:0017017">
    <property type="term" value="F:MAP kinase tyrosine/serine/threonine phosphatase activity"/>
    <property type="evidence" value="ECO:0007669"/>
    <property type="project" value="TreeGrafter"/>
</dbReference>
<feature type="compositionally biased region" description="Basic and acidic residues" evidence="5">
    <location>
        <begin position="662"/>
        <end position="678"/>
    </location>
</feature>
<dbReference type="Gene3D" id="3.90.190.10">
    <property type="entry name" value="Protein tyrosine phosphatase superfamily"/>
    <property type="match status" value="1"/>
</dbReference>
<evidence type="ECO:0000256" key="4">
    <source>
        <dbReference type="ARBA" id="ARBA00022912"/>
    </source>
</evidence>
<feature type="compositionally biased region" description="Low complexity" evidence="5">
    <location>
        <begin position="212"/>
        <end position="222"/>
    </location>
</feature>